<name>A0A7G3GEH1_9NEIS</name>
<protein>
    <submittedName>
        <fullName evidence="1">Uncharacterized protein</fullName>
    </submittedName>
</protein>
<evidence type="ECO:0000313" key="1">
    <source>
        <dbReference type="EMBL" id="QBC45075.1"/>
    </source>
</evidence>
<proteinExistence type="predicted"/>
<sequence>MIQPQESREVAGLLKFFAKQEYLEDFLRGKLYCNTPQHYRDSYSDGVSDDFDACVAYFNPNKRSHLPPIAQIDGKLLDLSEVESLMVFTEDDMHDAHLQCWCALEKCAPTPENLNLLSRDLSRLQQESGGLYVFLPSRNIEAYRQQVESHCSEGFISNFVQYTEDWTRRGMFGKRVRYAYQREYRFAFGRLPKGHVAHRVIEVGDLSELVEVCPPLVPLIQALFFLV</sequence>
<keyword evidence="2" id="KW-1185">Reference proteome</keyword>
<dbReference type="KEGG" id="ifl:C1H71_17045"/>
<reference evidence="1 2" key="1">
    <citation type="submission" date="2018-01" db="EMBL/GenBank/DDBJ databases">
        <title>Genome sequence of Iodobacter sp. strain PCH194 isolated from Indian Trans-Himalaya.</title>
        <authorList>
            <person name="Kumar V."/>
            <person name="Thakur V."/>
            <person name="Kumar S."/>
            <person name="Singh D."/>
        </authorList>
    </citation>
    <scope>NUCLEOTIDE SEQUENCE [LARGE SCALE GENOMIC DNA]</scope>
    <source>
        <strain evidence="1 2">PCH194</strain>
    </source>
</reference>
<organism evidence="1 2">
    <name type="scientific">Iodobacter fluviatilis</name>
    <dbReference type="NCBI Taxonomy" id="537"/>
    <lineage>
        <taxon>Bacteria</taxon>
        <taxon>Pseudomonadati</taxon>
        <taxon>Pseudomonadota</taxon>
        <taxon>Betaproteobacteria</taxon>
        <taxon>Neisseriales</taxon>
        <taxon>Chitinibacteraceae</taxon>
        <taxon>Iodobacter</taxon>
    </lineage>
</organism>
<gene>
    <name evidence="1" type="ORF">C1H71_17045</name>
</gene>
<accession>A0A7G3GEH1</accession>
<dbReference type="Proteomes" id="UP000515917">
    <property type="component" value="Chromosome"/>
</dbReference>
<dbReference type="EMBL" id="CP025781">
    <property type="protein sequence ID" value="QBC45075.1"/>
    <property type="molecule type" value="Genomic_DNA"/>
</dbReference>
<dbReference type="RefSeq" id="WP_130107587.1">
    <property type="nucleotide sequence ID" value="NZ_CP025781.1"/>
</dbReference>
<evidence type="ECO:0000313" key="2">
    <source>
        <dbReference type="Proteomes" id="UP000515917"/>
    </source>
</evidence>
<dbReference type="AlphaFoldDB" id="A0A7G3GEH1"/>